<dbReference type="AlphaFoldDB" id="A0A212ITL4"/>
<accession>A0A212ITL4</accession>
<dbReference type="RefSeq" id="WP_296937805.1">
    <property type="nucleotide sequence ID" value="NZ_LT599032.1"/>
</dbReference>
<protein>
    <submittedName>
        <fullName evidence="2">Uncharacterized protein</fullName>
    </submittedName>
</protein>
<name>A0A212ITL4_9BACT</name>
<feature type="signal peptide" evidence="1">
    <location>
        <begin position="1"/>
        <end position="21"/>
    </location>
</feature>
<dbReference type="EMBL" id="FLUM01000001">
    <property type="protein sequence ID" value="SBV90546.1"/>
    <property type="molecule type" value="Genomic_DNA"/>
</dbReference>
<gene>
    <name evidence="2" type="ORF">KL86DYS1_10101</name>
</gene>
<organism evidence="2">
    <name type="scientific">uncultured Dysgonomonas sp</name>
    <dbReference type="NCBI Taxonomy" id="206096"/>
    <lineage>
        <taxon>Bacteria</taxon>
        <taxon>Pseudomonadati</taxon>
        <taxon>Bacteroidota</taxon>
        <taxon>Bacteroidia</taxon>
        <taxon>Bacteroidales</taxon>
        <taxon>Dysgonomonadaceae</taxon>
        <taxon>Dysgonomonas</taxon>
        <taxon>environmental samples</taxon>
    </lineage>
</organism>
<evidence type="ECO:0000256" key="1">
    <source>
        <dbReference type="SAM" id="SignalP"/>
    </source>
</evidence>
<sequence length="342" mass="38380">MKKLNYMHTVFFLFISMICWSCGGSDNTDIDGGKTDPDPEPPVTYVYTNLFSDSEYKKGFNVSSTQEGNAEVHGILDYGDITTSAPVWRIAQWNCINNDIFAGTYSLNGSVHTYKTAKGNVVAADVEKGSLVLGINTSSEYGQNGITSNPRKSGESWPHLLIEYVLADKDILKVDGKEEIRMDIAYNVTQLDDKMPAGTTNADLHTAQFQWYVTVQNRTQGSEDYGRYIWFGLNFFDKRYEFPPAYAAQDGGKEHNTGAFIYVPEMSQIMGSQGKTAIGKDMHVDVDVLPIIKSAFKLAQERKYLLNTTWEDLYITTSNIGWEVPGTYDVTVRIDSVNIKYR</sequence>
<feature type="chain" id="PRO_5012307121" evidence="1">
    <location>
        <begin position="22"/>
        <end position="342"/>
    </location>
</feature>
<proteinExistence type="predicted"/>
<keyword evidence="1" id="KW-0732">Signal</keyword>
<evidence type="ECO:0000313" key="2">
    <source>
        <dbReference type="EMBL" id="SBV90546.1"/>
    </source>
</evidence>
<reference evidence="2" key="1">
    <citation type="submission" date="2016-04" db="EMBL/GenBank/DDBJ databases">
        <authorList>
            <person name="Evans L.H."/>
            <person name="Alamgir A."/>
            <person name="Owens N."/>
            <person name="Weber N.D."/>
            <person name="Virtaneva K."/>
            <person name="Barbian K."/>
            <person name="Babar A."/>
            <person name="Rosenke K."/>
        </authorList>
    </citation>
    <scope>NUCLEOTIDE SEQUENCE</scope>
    <source>
        <strain evidence="2">86-1</strain>
    </source>
</reference>